<accession>A0A3M2LYI9</accession>
<evidence type="ECO:0000256" key="1">
    <source>
        <dbReference type="SAM" id="MobiDB-lite"/>
    </source>
</evidence>
<gene>
    <name evidence="3" type="ORF">EBO15_20570</name>
</gene>
<evidence type="ECO:0000313" key="3">
    <source>
        <dbReference type="EMBL" id="RMI42216.1"/>
    </source>
</evidence>
<feature type="compositionally biased region" description="Low complexity" evidence="1">
    <location>
        <begin position="1"/>
        <end position="15"/>
    </location>
</feature>
<feature type="region of interest" description="Disordered" evidence="1">
    <location>
        <begin position="1"/>
        <end position="41"/>
    </location>
</feature>
<name>A0A3M2LYI9_9ACTN</name>
<organism evidence="3 4">
    <name type="scientific">Actinomadura harenae</name>
    <dbReference type="NCBI Taxonomy" id="2483351"/>
    <lineage>
        <taxon>Bacteria</taxon>
        <taxon>Bacillati</taxon>
        <taxon>Actinomycetota</taxon>
        <taxon>Actinomycetes</taxon>
        <taxon>Streptosporangiales</taxon>
        <taxon>Thermomonosporaceae</taxon>
        <taxon>Actinomadura</taxon>
    </lineage>
</organism>
<evidence type="ECO:0000259" key="2">
    <source>
        <dbReference type="Pfam" id="PF04149"/>
    </source>
</evidence>
<dbReference type="InterPro" id="IPR007278">
    <property type="entry name" value="DUF397"/>
</dbReference>
<feature type="compositionally biased region" description="Polar residues" evidence="1">
    <location>
        <begin position="31"/>
        <end position="40"/>
    </location>
</feature>
<dbReference type="EMBL" id="RFFG01000035">
    <property type="protein sequence ID" value="RMI42216.1"/>
    <property type="molecule type" value="Genomic_DNA"/>
</dbReference>
<keyword evidence="4" id="KW-1185">Reference proteome</keyword>
<dbReference type="RefSeq" id="WP_122196037.1">
    <property type="nucleotide sequence ID" value="NZ_JBHSKC010000010.1"/>
</dbReference>
<dbReference type="Proteomes" id="UP000282674">
    <property type="component" value="Unassembled WGS sequence"/>
</dbReference>
<evidence type="ECO:0000313" key="4">
    <source>
        <dbReference type="Proteomes" id="UP000282674"/>
    </source>
</evidence>
<dbReference type="OrthoDB" id="4330022at2"/>
<protein>
    <submittedName>
        <fullName evidence="3">DUF397 domain-containing protein</fullName>
    </submittedName>
</protein>
<reference evidence="3 4" key="1">
    <citation type="submission" date="2018-10" db="EMBL/GenBank/DDBJ databases">
        <title>Isolation from soil.</title>
        <authorList>
            <person name="Hu J."/>
        </authorList>
    </citation>
    <scope>NUCLEOTIDE SEQUENCE [LARGE SCALE GENOMIC DNA]</scope>
    <source>
        <strain evidence="3 4">NEAU-Ht49</strain>
    </source>
</reference>
<sequence length="84" mass="8768">MNRTPASPASSTESPDGSRDAPCRDLGAARWTTSSHSGSGDQCVEVAALPGARHAVRDSKDPRGPALLLAPAEWRAMLDRVASL</sequence>
<dbReference type="AlphaFoldDB" id="A0A3M2LYI9"/>
<comment type="caution">
    <text evidence="3">The sequence shown here is derived from an EMBL/GenBank/DDBJ whole genome shotgun (WGS) entry which is preliminary data.</text>
</comment>
<dbReference type="Pfam" id="PF04149">
    <property type="entry name" value="DUF397"/>
    <property type="match status" value="1"/>
</dbReference>
<proteinExistence type="predicted"/>
<feature type="domain" description="DUF397" evidence="2">
    <location>
        <begin position="29"/>
        <end position="81"/>
    </location>
</feature>